<organism evidence="14 15">
    <name type="scientific">Campylobacter canadensis</name>
    <dbReference type="NCBI Taxonomy" id="449520"/>
    <lineage>
        <taxon>Bacteria</taxon>
        <taxon>Pseudomonadati</taxon>
        <taxon>Campylobacterota</taxon>
        <taxon>Epsilonproteobacteria</taxon>
        <taxon>Campylobacterales</taxon>
        <taxon>Campylobacteraceae</taxon>
        <taxon>Campylobacter</taxon>
    </lineage>
</organism>
<evidence type="ECO:0000256" key="10">
    <source>
        <dbReference type="ARBA" id="ARBA00029409"/>
    </source>
</evidence>
<evidence type="ECO:0000256" key="7">
    <source>
        <dbReference type="ARBA" id="ARBA00022777"/>
    </source>
</evidence>
<name>A0ABS7WUJ3_9BACT</name>
<gene>
    <name evidence="14" type="primary">folK</name>
    <name evidence="14" type="ORF">AVCANL283_08120</name>
</gene>
<comment type="similarity">
    <text evidence="2">Belongs to the HPPK family.</text>
</comment>
<dbReference type="PANTHER" id="PTHR43071">
    <property type="entry name" value="2-AMINO-4-HYDROXY-6-HYDROXYMETHYLDIHYDROPTERIDINE PYROPHOSPHOKINASE"/>
    <property type="match status" value="1"/>
</dbReference>
<keyword evidence="7" id="KW-0418">Kinase</keyword>
<evidence type="ECO:0000256" key="1">
    <source>
        <dbReference type="ARBA" id="ARBA00005051"/>
    </source>
</evidence>
<evidence type="ECO:0000256" key="3">
    <source>
        <dbReference type="ARBA" id="ARBA00013253"/>
    </source>
</evidence>
<evidence type="ECO:0000256" key="12">
    <source>
        <dbReference type="ARBA" id="ARBA00033413"/>
    </source>
</evidence>
<keyword evidence="5 14" id="KW-0808">Transferase</keyword>
<evidence type="ECO:0000256" key="2">
    <source>
        <dbReference type="ARBA" id="ARBA00005810"/>
    </source>
</evidence>
<dbReference type="CDD" id="cd00483">
    <property type="entry name" value="HPPK"/>
    <property type="match status" value="1"/>
</dbReference>
<dbReference type="EC" id="2.7.6.3" evidence="3"/>
<evidence type="ECO:0000259" key="13">
    <source>
        <dbReference type="PROSITE" id="PS00794"/>
    </source>
</evidence>
<evidence type="ECO:0000313" key="14">
    <source>
        <dbReference type="EMBL" id="MBZ7988056.1"/>
    </source>
</evidence>
<comment type="caution">
    <text evidence="14">The sequence shown here is derived from an EMBL/GenBank/DDBJ whole genome shotgun (WGS) entry which is preliminary data.</text>
</comment>
<evidence type="ECO:0000256" key="9">
    <source>
        <dbReference type="ARBA" id="ARBA00022909"/>
    </source>
</evidence>
<protein>
    <recommendedName>
        <fullName evidence="4">2-amino-4-hydroxy-6-hydroxymethyldihydropteridine pyrophosphokinase</fullName>
        <ecNumber evidence="3">2.7.6.3</ecNumber>
    </recommendedName>
    <alternativeName>
        <fullName evidence="11">6-hydroxymethyl-7,8-dihydropterin pyrophosphokinase</fullName>
    </alternativeName>
    <alternativeName>
        <fullName evidence="12">7,8-dihydro-6-hydroxymethylpterin-pyrophosphokinase</fullName>
    </alternativeName>
</protein>
<dbReference type="PROSITE" id="PS00794">
    <property type="entry name" value="HPPK"/>
    <property type="match status" value="1"/>
</dbReference>
<dbReference type="RefSeq" id="WP_172232762.1">
    <property type="nucleotide sequence ID" value="NZ_CP035946.1"/>
</dbReference>
<keyword evidence="9" id="KW-0289">Folate biosynthesis</keyword>
<evidence type="ECO:0000256" key="4">
    <source>
        <dbReference type="ARBA" id="ARBA00016218"/>
    </source>
</evidence>
<dbReference type="Proteomes" id="UP000786183">
    <property type="component" value="Unassembled WGS sequence"/>
</dbReference>
<comment type="pathway">
    <text evidence="1">Cofactor biosynthesis; tetrahydrofolate biosynthesis; 2-amino-4-hydroxy-6-hydroxymethyl-7,8-dihydropteridine diphosphate from 7,8-dihydroneopterin triphosphate: step 4/4.</text>
</comment>
<proteinExistence type="inferred from homology"/>
<keyword evidence="15" id="KW-1185">Reference proteome</keyword>
<dbReference type="InterPro" id="IPR000550">
    <property type="entry name" value="Hppk"/>
</dbReference>
<feature type="domain" description="7,8-dihydro-6-hydroxymethylpterin-pyrophosphokinase" evidence="13">
    <location>
        <begin position="116"/>
        <end position="127"/>
    </location>
</feature>
<dbReference type="PANTHER" id="PTHR43071:SF1">
    <property type="entry name" value="2-AMINO-4-HYDROXY-6-HYDROXYMETHYLDIHYDROPTERIDINE PYROPHOSPHOKINASE"/>
    <property type="match status" value="1"/>
</dbReference>
<dbReference type="SUPFAM" id="SSF55083">
    <property type="entry name" value="6-hydroxymethyl-7,8-dihydropterin pyrophosphokinase, HPPK"/>
    <property type="match status" value="1"/>
</dbReference>
<evidence type="ECO:0000256" key="8">
    <source>
        <dbReference type="ARBA" id="ARBA00022840"/>
    </source>
</evidence>
<keyword evidence="8" id="KW-0067">ATP-binding</keyword>
<comment type="function">
    <text evidence="10">Catalyzes the transfer of pyrophosphate from adenosine triphosphate (ATP) to 6-hydroxymethyl-7,8-dihydropterin, an enzymatic step in folate biosynthesis pathway.</text>
</comment>
<evidence type="ECO:0000256" key="6">
    <source>
        <dbReference type="ARBA" id="ARBA00022741"/>
    </source>
</evidence>
<accession>A0ABS7WUJ3</accession>
<dbReference type="Gene3D" id="3.30.70.560">
    <property type="entry name" value="7,8-Dihydro-6-hydroxymethylpterin-pyrophosphokinase HPPK"/>
    <property type="match status" value="1"/>
</dbReference>
<keyword evidence="6" id="KW-0547">Nucleotide-binding</keyword>
<reference evidence="14 15" key="1">
    <citation type="submission" date="2020-07" db="EMBL/GenBank/DDBJ databases">
        <title>Transfer of Campylobacter canadensis to the novel genus Avispirillum gen. nov., that also includes two novel species recovered from migratory waterfowl: Avispirillum anseris sp. nov. and Avispirillum brantae sp. nov.</title>
        <authorList>
            <person name="Miller W.G."/>
            <person name="Chapman M.H."/>
            <person name="Yee E."/>
            <person name="Inglis G.D."/>
        </authorList>
    </citation>
    <scope>NUCLEOTIDE SEQUENCE [LARGE SCALE GENOMIC DNA]</scope>
    <source>
        <strain evidence="14 15">L283</strain>
    </source>
</reference>
<dbReference type="EMBL" id="JACGBB010000027">
    <property type="protein sequence ID" value="MBZ7988056.1"/>
    <property type="molecule type" value="Genomic_DNA"/>
</dbReference>
<evidence type="ECO:0000256" key="11">
    <source>
        <dbReference type="ARBA" id="ARBA00029766"/>
    </source>
</evidence>
<evidence type="ECO:0000313" key="15">
    <source>
        <dbReference type="Proteomes" id="UP000786183"/>
    </source>
</evidence>
<evidence type="ECO:0000256" key="5">
    <source>
        <dbReference type="ARBA" id="ARBA00022679"/>
    </source>
</evidence>
<dbReference type="Pfam" id="PF01288">
    <property type="entry name" value="HPPK"/>
    <property type="match status" value="1"/>
</dbReference>
<sequence>MCNIDFKEAKCLKRQRFFPIKKKKNPAYKYEALISLGANIAPEEFRFKQLFRKFLSDRRIKINQSSFLLINEAFGYKEQKDFTNALVFLQSSLHARELLKLLQHYENIFKRKRTFKNAPRTLDLDIIFFSKKSYKDSRLCLPHIGAYDRTFITLLLGLM</sequence>
<dbReference type="GO" id="GO:0003848">
    <property type="term" value="F:2-amino-4-hydroxy-6-hydroxymethyldihydropteridine diphosphokinase activity"/>
    <property type="evidence" value="ECO:0007669"/>
    <property type="project" value="UniProtKB-EC"/>
</dbReference>
<dbReference type="InterPro" id="IPR035907">
    <property type="entry name" value="Hppk_sf"/>
</dbReference>
<dbReference type="NCBIfam" id="TIGR01498">
    <property type="entry name" value="folK"/>
    <property type="match status" value="1"/>
</dbReference>